<evidence type="ECO:0000313" key="2">
    <source>
        <dbReference type="Proteomes" id="UP001732700"/>
    </source>
</evidence>
<reference evidence="1" key="2">
    <citation type="submission" date="2025-09" db="UniProtKB">
        <authorList>
            <consortium name="EnsemblPlants"/>
        </authorList>
    </citation>
    <scope>IDENTIFICATION</scope>
</reference>
<sequence>MKLRRHALSRQMPASRPVLVLCRLNPSTLEVLAARFRLLDLHASPLPVDAFLAAAAAADDPPRVAVVPGTGVVRVDAEFFDAVPSLRLVVSVSAGLNHVDLPECARRGVAVANAAGIYSADVADYAVGLLIDVLRGVSACDRILRRREESLIPLGSRLGGKRVGIIGLGSIGSAVARRLEAFGCVISYHSRRQRHDVPYGYHPTVLDLAASSDVLVVACALTGETRHVVDRPVLDALGSGGVVVNVARGANVDEAELVRALAEGRIAGAGLEVFEDEPNVPAELLGMDNVVLTHHQAVFTPESMADLHRLVVGNLEAFFAGAPLLTPVVFSD</sequence>
<dbReference type="Proteomes" id="UP001732700">
    <property type="component" value="Chromosome 5D"/>
</dbReference>
<organism evidence="1 2">
    <name type="scientific">Avena sativa</name>
    <name type="common">Oat</name>
    <dbReference type="NCBI Taxonomy" id="4498"/>
    <lineage>
        <taxon>Eukaryota</taxon>
        <taxon>Viridiplantae</taxon>
        <taxon>Streptophyta</taxon>
        <taxon>Embryophyta</taxon>
        <taxon>Tracheophyta</taxon>
        <taxon>Spermatophyta</taxon>
        <taxon>Magnoliopsida</taxon>
        <taxon>Liliopsida</taxon>
        <taxon>Poales</taxon>
        <taxon>Poaceae</taxon>
        <taxon>BOP clade</taxon>
        <taxon>Pooideae</taxon>
        <taxon>Poodae</taxon>
        <taxon>Poeae</taxon>
        <taxon>Poeae Chloroplast Group 1 (Aveneae type)</taxon>
        <taxon>Aveninae</taxon>
        <taxon>Avena</taxon>
    </lineage>
</organism>
<name>A0ACD5Y9Z5_AVESA</name>
<dbReference type="EnsemblPlants" id="AVESA.00010b.r2.5DG0939480.1">
    <property type="protein sequence ID" value="AVESA.00010b.r2.5DG0939480.1.CDS.1"/>
    <property type="gene ID" value="AVESA.00010b.r2.5DG0939480"/>
</dbReference>
<accession>A0ACD5Y9Z5</accession>
<protein>
    <submittedName>
        <fullName evidence="1">Uncharacterized protein</fullName>
    </submittedName>
</protein>
<evidence type="ECO:0000313" key="1">
    <source>
        <dbReference type="EnsemblPlants" id="AVESA.00010b.r2.5DG0939480.1.CDS.1"/>
    </source>
</evidence>
<proteinExistence type="predicted"/>
<keyword evidence="2" id="KW-1185">Reference proteome</keyword>
<reference evidence="1" key="1">
    <citation type="submission" date="2021-05" db="EMBL/GenBank/DDBJ databases">
        <authorList>
            <person name="Scholz U."/>
            <person name="Mascher M."/>
            <person name="Fiebig A."/>
        </authorList>
    </citation>
    <scope>NUCLEOTIDE SEQUENCE [LARGE SCALE GENOMIC DNA]</scope>
</reference>